<dbReference type="InterPro" id="IPR016208">
    <property type="entry name" value="Ald_Oxase/xanthine_DH-like"/>
</dbReference>
<dbReference type="Proteomes" id="UP001642540">
    <property type="component" value="Unassembled WGS sequence"/>
</dbReference>
<gene>
    <name evidence="3" type="ORF">ODALV1_LOCUS5262</name>
</gene>
<keyword evidence="1" id="KW-0500">Molybdenum</keyword>
<evidence type="ECO:0000313" key="4">
    <source>
        <dbReference type="Proteomes" id="UP001642540"/>
    </source>
</evidence>
<reference evidence="3 4" key="1">
    <citation type="submission" date="2024-08" db="EMBL/GenBank/DDBJ databases">
        <authorList>
            <person name="Cucini C."/>
            <person name="Frati F."/>
        </authorList>
    </citation>
    <scope>NUCLEOTIDE SEQUENCE [LARGE SCALE GENOMIC DNA]</scope>
</reference>
<dbReference type="Gene3D" id="3.30.365.10">
    <property type="entry name" value="Aldehyde oxidase/xanthine dehydrogenase, molybdopterin binding domain"/>
    <property type="match status" value="2"/>
</dbReference>
<dbReference type="PANTHER" id="PTHR11908:SF132">
    <property type="entry name" value="ALDEHYDE OXIDASE 1-RELATED"/>
    <property type="match status" value="1"/>
</dbReference>
<dbReference type="EMBL" id="CAXLJM020000015">
    <property type="protein sequence ID" value="CAL8082610.1"/>
    <property type="molecule type" value="Genomic_DNA"/>
</dbReference>
<comment type="caution">
    <text evidence="3">The sequence shown here is derived from an EMBL/GenBank/DDBJ whole genome shotgun (WGS) entry which is preliminary data.</text>
</comment>
<proteinExistence type="predicted"/>
<sequence length="221" mass="24356">MLEKVLTPEIDIGQVEGALIMGIATAELPLCSSVCVLFALKNAIFAARKKAGNSEWFRLVQFVNCPPGQQTQDESKQIERVDIIEDAGKCLNLEIDIGQVEGALIMGIGFWTTEKLVYSNGSPGLLTYNTWQYKPPIPKDIPEDIRITLLKDAPNPYGILRSKATAEPPLCSSVCVLFALKNAIFAARKEAGNSEWFRLDGLVTPEDILLKCLTFPLLFNL</sequence>
<evidence type="ECO:0000313" key="3">
    <source>
        <dbReference type="EMBL" id="CAL8082610.1"/>
    </source>
</evidence>
<evidence type="ECO:0000259" key="2">
    <source>
        <dbReference type="Pfam" id="PF20256"/>
    </source>
</evidence>
<accession>A0ABP1PYN7</accession>
<dbReference type="InterPro" id="IPR037165">
    <property type="entry name" value="AldOxase/xan_DH_Mopterin-bd_sf"/>
</dbReference>
<dbReference type="InterPro" id="IPR046867">
    <property type="entry name" value="AldOxase/xan_DH_MoCoBD2"/>
</dbReference>
<name>A0ABP1PYN7_9HEXA</name>
<keyword evidence="4" id="KW-1185">Reference proteome</keyword>
<feature type="domain" description="Aldehyde oxidase/xanthine dehydrogenase second molybdopterin binding" evidence="2">
    <location>
        <begin position="77"/>
        <end position="142"/>
    </location>
</feature>
<evidence type="ECO:0000256" key="1">
    <source>
        <dbReference type="ARBA" id="ARBA00022505"/>
    </source>
</evidence>
<organism evidence="3 4">
    <name type="scientific">Orchesella dallaii</name>
    <dbReference type="NCBI Taxonomy" id="48710"/>
    <lineage>
        <taxon>Eukaryota</taxon>
        <taxon>Metazoa</taxon>
        <taxon>Ecdysozoa</taxon>
        <taxon>Arthropoda</taxon>
        <taxon>Hexapoda</taxon>
        <taxon>Collembola</taxon>
        <taxon>Entomobryomorpha</taxon>
        <taxon>Entomobryoidea</taxon>
        <taxon>Orchesellidae</taxon>
        <taxon>Orchesellinae</taxon>
        <taxon>Orchesella</taxon>
    </lineage>
</organism>
<dbReference type="SUPFAM" id="SSF56003">
    <property type="entry name" value="Molybdenum cofactor-binding domain"/>
    <property type="match status" value="2"/>
</dbReference>
<dbReference type="Pfam" id="PF20256">
    <property type="entry name" value="MoCoBD_2"/>
    <property type="match status" value="1"/>
</dbReference>
<dbReference type="PANTHER" id="PTHR11908">
    <property type="entry name" value="XANTHINE DEHYDROGENASE"/>
    <property type="match status" value="1"/>
</dbReference>
<protein>
    <recommendedName>
        <fullName evidence="2">Aldehyde oxidase/xanthine dehydrogenase second molybdopterin binding domain-containing protein</fullName>
    </recommendedName>
</protein>